<feature type="transmembrane region" description="Helical" evidence="2">
    <location>
        <begin position="41"/>
        <end position="62"/>
    </location>
</feature>
<dbReference type="Pfam" id="PF01740">
    <property type="entry name" value="STAS"/>
    <property type="match status" value="1"/>
</dbReference>
<evidence type="ECO:0000256" key="1">
    <source>
        <dbReference type="SAM" id="MobiDB-lite"/>
    </source>
</evidence>
<feature type="compositionally biased region" description="Low complexity" evidence="1">
    <location>
        <begin position="286"/>
        <end position="296"/>
    </location>
</feature>
<evidence type="ECO:0000259" key="3">
    <source>
        <dbReference type="PROSITE" id="PS50801"/>
    </source>
</evidence>
<dbReference type="PROSITE" id="PS50801">
    <property type="entry name" value="STAS"/>
    <property type="match status" value="1"/>
</dbReference>
<keyword evidence="5" id="KW-1185">Reference proteome</keyword>
<keyword evidence="2" id="KW-0812">Transmembrane</keyword>
<dbReference type="PANTHER" id="PTHR43310">
    <property type="entry name" value="SULFATE TRANSPORTER YBAR-RELATED"/>
    <property type="match status" value="1"/>
</dbReference>
<evidence type="ECO:0000256" key="2">
    <source>
        <dbReference type="SAM" id="Phobius"/>
    </source>
</evidence>
<dbReference type="Proteomes" id="UP000693970">
    <property type="component" value="Unassembled WGS sequence"/>
</dbReference>
<dbReference type="InterPro" id="IPR052706">
    <property type="entry name" value="Membrane-Transporter-like"/>
</dbReference>
<comment type="caution">
    <text evidence="4">The sequence shown here is derived from an EMBL/GenBank/DDBJ whole genome shotgun (WGS) entry which is preliminary data.</text>
</comment>
<gene>
    <name evidence="4" type="ORF">IV203_002333</name>
</gene>
<dbReference type="EMBL" id="JAGRRH010000015">
    <property type="protein sequence ID" value="KAG7357645.1"/>
    <property type="molecule type" value="Genomic_DNA"/>
</dbReference>
<dbReference type="PANTHER" id="PTHR43310:SF2">
    <property type="entry name" value="SLC26A_SULP TRANSPORTER DOMAIN-CONTAINING PROTEIN"/>
    <property type="match status" value="1"/>
</dbReference>
<sequence>MITTTTTTTTTTTNPQYEMYHAKPTTATLKTISLTYGKSQVVTALVGGFAITPSVAASTTMFSLGAERLAPQVGSVLLLLGFYLSDFRLVGYIPKPAFSSVLVLACNASSVFNYIGVSFEIGTEKDGGSSKRRKPEYLILDLTLVTGMDTSTVDVFLDIRNLCRANSCKLLMAGRRYAVGKQVRRFGTSTIPVGQFRLVLENLKDNGFRTALSHIDAEHGENFALELVGLQEYTTAIELETGEFLYEDGQSKGLERGLFFIESGVLKVEHSTDETYRRGTQGSMRTTTTPSSSSSSLGRFIGSNSNTITKIQQLSLEENPLSSVAGGPTFRLARIGVGWVAGTMEFFHMKRPGNQVAVDHCKLHHLPFSKIQDVETNNPHLALTLYKLLSYLMARRQEATIGQLATLHSIMTSPPRWRSLRRDSSSKLS</sequence>
<keyword evidence="2" id="KW-0472">Membrane</keyword>
<dbReference type="AlphaFoldDB" id="A0A9K3L9Y7"/>
<evidence type="ECO:0000313" key="5">
    <source>
        <dbReference type="Proteomes" id="UP000693970"/>
    </source>
</evidence>
<organism evidence="4 5">
    <name type="scientific">Nitzschia inconspicua</name>
    <dbReference type="NCBI Taxonomy" id="303405"/>
    <lineage>
        <taxon>Eukaryota</taxon>
        <taxon>Sar</taxon>
        <taxon>Stramenopiles</taxon>
        <taxon>Ochrophyta</taxon>
        <taxon>Bacillariophyta</taxon>
        <taxon>Bacillariophyceae</taxon>
        <taxon>Bacillariophycidae</taxon>
        <taxon>Bacillariales</taxon>
        <taxon>Bacillariaceae</taxon>
        <taxon>Nitzschia</taxon>
    </lineage>
</organism>
<feature type="region of interest" description="Disordered" evidence="1">
    <location>
        <begin position="272"/>
        <end position="299"/>
    </location>
</feature>
<feature type="domain" description="STAS" evidence="3">
    <location>
        <begin position="136"/>
        <end position="187"/>
    </location>
</feature>
<keyword evidence="2" id="KW-1133">Transmembrane helix</keyword>
<name>A0A9K3L9Y7_9STRA</name>
<dbReference type="OrthoDB" id="409725at2759"/>
<reference evidence="4" key="1">
    <citation type="journal article" date="2021" name="Sci. Rep.">
        <title>Diploid genomic architecture of Nitzschia inconspicua, an elite biomass production diatom.</title>
        <authorList>
            <person name="Oliver A."/>
            <person name="Podell S."/>
            <person name="Pinowska A."/>
            <person name="Traller J.C."/>
            <person name="Smith S.R."/>
            <person name="McClure R."/>
            <person name="Beliaev A."/>
            <person name="Bohutskyi P."/>
            <person name="Hill E.A."/>
            <person name="Rabines A."/>
            <person name="Zheng H."/>
            <person name="Allen L.Z."/>
            <person name="Kuo A."/>
            <person name="Grigoriev I.V."/>
            <person name="Allen A.E."/>
            <person name="Hazlebeck D."/>
            <person name="Allen E.E."/>
        </authorList>
    </citation>
    <scope>NUCLEOTIDE SEQUENCE</scope>
    <source>
        <strain evidence="4">Hildebrandi</strain>
    </source>
</reference>
<proteinExistence type="predicted"/>
<protein>
    <submittedName>
        <fullName evidence="4">STAS domain containing protein</fullName>
    </submittedName>
</protein>
<evidence type="ECO:0000313" key="4">
    <source>
        <dbReference type="EMBL" id="KAG7357645.1"/>
    </source>
</evidence>
<accession>A0A9K3L9Y7</accession>
<reference evidence="4" key="2">
    <citation type="submission" date="2021-04" db="EMBL/GenBank/DDBJ databases">
        <authorList>
            <person name="Podell S."/>
        </authorList>
    </citation>
    <scope>NUCLEOTIDE SEQUENCE</scope>
    <source>
        <strain evidence="4">Hildebrandi</strain>
    </source>
</reference>
<dbReference type="InterPro" id="IPR002645">
    <property type="entry name" value="STAS_dom"/>
</dbReference>